<organism evidence="5 6">
    <name type="scientific">Akkermansia massiliensis</name>
    <dbReference type="NCBI Taxonomy" id="2927224"/>
    <lineage>
        <taxon>Bacteria</taxon>
        <taxon>Pseudomonadati</taxon>
        <taxon>Verrucomicrobiota</taxon>
        <taxon>Verrucomicrobiia</taxon>
        <taxon>Verrucomicrobiales</taxon>
        <taxon>Akkermansiaceae</taxon>
        <taxon>Akkermansia</taxon>
    </lineage>
</organism>
<dbReference type="GeneID" id="84023533"/>
<dbReference type="Proteomes" id="UP001202031">
    <property type="component" value="Unassembled WGS sequence"/>
</dbReference>
<protein>
    <submittedName>
        <fullName evidence="5">Portal protein</fullName>
    </submittedName>
</protein>
<dbReference type="Pfam" id="PF12236">
    <property type="entry name" value="Head-tail_con"/>
    <property type="match status" value="1"/>
</dbReference>
<dbReference type="RefSeq" id="WP_249853056.1">
    <property type="nucleotide sequence ID" value="NZ_JAMGSI010000001.1"/>
</dbReference>
<evidence type="ECO:0000313" key="6">
    <source>
        <dbReference type="Proteomes" id="UP001202031"/>
    </source>
</evidence>
<evidence type="ECO:0000256" key="3">
    <source>
        <dbReference type="ARBA" id="ARBA00023219"/>
    </source>
</evidence>
<comment type="subcellular location">
    <subcellularLocation>
        <location evidence="1">Virion</location>
    </subcellularLocation>
</comment>
<gene>
    <name evidence="5" type="ORF">M8N44_06650</name>
</gene>
<reference evidence="5 6" key="1">
    <citation type="submission" date="2022-03" db="EMBL/GenBank/DDBJ databases">
        <title>Taxonomic description of new species and reclassification of some bacterial strains.</title>
        <authorList>
            <person name="Ndongo S."/>
        </authorList>
    </citation>
    <scope>NUCLEOTIDE SEQUENCE [LARGE SCALE GENOMIC DNA]</scope>
    <source>
        <strain evidence="5 6">Marseille-P6666</strain>
    </source>
</reference>
<evidence type="ECO:0000256" key="4">
    <source>
        <dbReference type="SAM" id="MobiDB-lite"/>
    </source>
</evidence>
<proteinExistence type="predicted"/>
<feature type="compositionally biased region" description="Basic and acidic residues" evidence="4">
    <location>
        <begin position="503"/>
        <end position="519"/>
    </location>
</feature>
<evidence type="ECO:0000313" key="5">
    <source>
        <dbReference type="EMBL" id="MCL6656998.1"/>
    </source>
</evidence>
<evidence type="ECO:0000256" key="1">
    <source>
        <dbReference type="ARBA" id="ARBA00004328"/>
    </source>
</evidence>
<keyword evidence="3" id="KW-0231">Viral genome packaging</keyword>
<dbReference type="InterPro" id="IPR020991">
    <property type="entry name" value="Connector_podovirus"/>
</dbReference>
<keyword evidence="2" id="KW-1188">Viral release from host cell</keyword>
<evidence type="ECO:0000256" key="2">
    <source>
        <dbReference type="ARBA" id="ARBA00022612"/>
    </source>
</evidence>
<dbReference type="EMBL" id="JAMGSI010000001">
    <property type="protein sequence ID" value="MCL6656998.1"/>
    <property type="molecule type" value="Genomic_DNA"/>
</dbReference>
<accession>A0ABT0R7T1</accession>
<comment type="caution">
    <text evidence="5">The sequence shown here is derived from an EMBL/GenBank/DDBJ whole genome shotgun (WGS) entry which is preliminary data.</text>
</comment>
<keyword evidence="6" id="KW-1185">Reference proteome</keyword>
<sequence>MEVRDYIALADNLRTERAAFEGGWDEMRRIIMPRATGNAHPDSVPDNGGGLEHSDVANNSLKKLASAHLTYITPLDRRWFTLRPVGYKKDGNQTLNDWYNKATEVMERELAVSNFYSVMHEVYLDRCLTGTGCMFSEMNLNKQLIFRHIPTGTYAIAESESGDVDTLVRWFRLTAHQAAQKWGEEALGAKVRRALKDAKRRYTDSFEFVQCVLPNQAGRLLSNNLPAKKRPWQDVIISLDDKKIVFESGFYEFPFLVTRFLRWGDSPYGVSPAWHARRTIRMAIDMEKILYTLGQTKAYPRLFLLASQYGDVDLRAGGQTTISAEAANLGLPREWGTQGQYDIGLEYLRGLYAKIEEAFYVPMLETVSRIDRQMTATEVAAREAEKVLGFTPSFTLFVSDFRMMCQRIMALLYRAGKLPDPVPGVFETNRRGVPTRLAVPQVLFMGKIAQAIARTQTDGLMTALESIGTLSQMTGRPELLDIVNLNKAGELIYDSKGAPMECKASEKEMQQKETERKQQQEAATQAALAEQSSVANRNNAQAQQALQTA</sequence>
<feature type="compositionally biased region" description="Low complexity" evidence="4">
    <location>
        <begin position="520"/>
        <end position="549"/>
    </location>
</feature>
<name>A0ABT0R7T1_9BACT</name>
<feature type="region of interest" description="Disordered" evidence="4">
    <location>
        <begin position="502"/>
        <end position="549"/>
    </location>
</feature>